<keyword evidence="4" id="KW-1185">Reference proteome</keyword>
<evidence type="ECO:0000313" key="2">
    <source>
        <dbReference type="EMBL" id="GAA0139231.1"/>
    </source>
</evidence>
<protein>
    <recommendedName>
        <fullName evidence="1">Reverse transcriptase Ty1/copia-type domain-containing protein</fullName>
    </recommendedName>
</protein>
<dbReference type="CDD" id="cd09272">
    <property type="entry name" value="RNase_HI_RT_Ty1"/>
    <property type="match status" value="1"/>
</dbReference>
<gene>
    <name evidence="2" type="ORF">LIER_00818</name>
    <name evidence="3" type="ORF">LIER_32388</name>
</gene>
<evidence type="ECO:0000313" key="3">
    <source>
        <dbReference type="EMBL" id="GAA0185100.1"/>
    </source>
</evidence>
<organism evidence="2 4">
    <name type="scientific">Lithospermum erythrorhizon</name>
    <name type="common">Purple gromwell</name>
    <name type="synonym">Lithospermum officinale var. erythrorhizon</name>
    <dbReference type="NCBI Taxonomy" id="34254"/>
    <lineage>
        <taxon>Eukaryota</taxon>
        <taxon>Viridiplantae</taxon>
        <taxon>Streptophyta</taxon>
        <taxon>Embryophyta</taxon>
        <taxon>Tracheophyta</taxon>
        <taxon>Spermatophyta</taxon>
        <taxon>Magnoliopsida</taxon>
        <taxon>eudicotyledons</taxon>
        <taxon>Gunneridae</taxon>
        <taxon>Pentapetalae</taxon>
        <taxon>asterids</taxon>
        <taxon>lamiids</taxon>
        <taxon>Boraginales</taxon>
        <taxon>Boraginaceae</taxon>
        <taxon>Boraginoideae</taxon>
        <taxon>Lithospermeae</taxon>
        <taxon>Lithospermum</taxon>
    </lineage>
</organism>
<name>A0AAV3NJH9_LITER</name>
<accession>A0AAV3NJH9</accession>
<dbReference type="Pfam" id="PF07727">
    <property type="entry name" value="RVT_2"/>
    <property type="match status" value="1"/>
</dbReference>
<dbReference type="InterPro" id="IPR013103">
    <property type="entry name" value="RVT_2"/>
</dbReference>
<dbReference type="EMBL" id="BAABME010000070">
    <property type="protein sequence ID" value="GAA0139231.1"/>
    <property type="molecule type" value="Genomic_DNA"/>
</dbReference>
<dbReference type="SUPFAM" id="SSF56672">
    <property type="entry name" value="DNA/RNA polymerases"/>
    <property type="match status" value="1"/>
</dbReference>
<reference evidence="2 4" key="1">
    <citation type="submission" date="2024-01" db="EMBL/GenBank/DDBJ databases">
        <title>The complete chloroplast genome sequence of Lithospermum erythrorhizon: insights into the phylogenetic relationship among Boraginaceae species and the maternal lineages of purple gromwells.</title>
        <authorList>
            <person name="Okada T."/>
            <person name="Watanabe K."/>
        </authorList>
    </citation>
    <scope>NUCLEOTIDE SEQUENCE [LARGE SCALE GENOMIC DNA]</scope>
</reference>
<sequence>MSNVRASLAVATVRGWELQQMDVHNAFLHGNLQEEVYMKPPLGFEQGVAGRDLGVLKYFLGIKVAHSSEGLYLCQRKYALDIIAECGLLGRRPVGFPMEPNHKLGESTNEVLANSEQYMQLVGRLLYLSYTRPDPAYSVHILSQFMQNQRQAHWNAALQSALHLAHNPVFHEGSKHIEVDCQFVWDAIQDGTIDASHVSTTSQLPHFFTKPLDKQCFEFLLRKLGICDLHAPT</sequence>
<dbReference type="PANTHER" id="PTHR11439:SF462">
    <property type="match status" value="1"/>
</dbReference>
<evidence type="ECO:0000259" key="1">
    <source>
        <dbReference type="Pfam" id="PF07727"/>
    </source>
</evidence>
<proteinExistence type="predicted"/>
<dbReference type="InterPro" id="IPR043502">
    <property type="entry name" value="DNA/RNA_pol_sf"/>
</dbReference>
<feature type="domain" description="Reverse transcriptase Ty1/copia-type" evidence="1">
    <location>
        <begin position="2"/>
        <end position="46"/>
    </location>
</feature>
<comment type="caution">
    <text evidence="2">The sequence shown here is derived from an EMBL/GenBank/DDBJ whole genome shotgun (WGS) entry which is preliminary data.</text>
</comment>
<dbReference type="EMBL" id="BAABME010012424">
    <property type="protein sequence ID" value="GAA0185100.1"/>
    <property type="molecule type" value="Genomic_DNA"/>
</dbReference>
<evidence type="ECO:0000313" key="4">
    <source>
        <dbReference type="Proteomes" id="UP001454036"/>
    </source>
</evidence>
<dbReference type="AlphaFoldDB" id="A0AAV3NJH9"/>
<dbReference type="PANTHER" id="PTHR11439">
    <property type="entry name" value="GAG-POL-RELATED RETROTRANSPOSON"/>
    <property type="match status" value="1"/>
</dbReference>
<dbReference type="Proteomes" id="UP001454036">
    <property type="component" value="Unassembled WGS sequence"/>
</dbReference>